<dbReference type="eggNOG" id="arCOG04662">
    <property type="taxonomic scope" value="Archaea"/>
</dbReference>
<proteinExistence type="predicted"/>
<dbReference type="InterPro" id="IPR014509">
    <property type="entry name" value="YjdF-like"/>
</dbReference>
<comment type="caution">
    <text evidence="2">The sequence shown here is derived from an EMBL/GenBank/DDBJ whole genome shotgun (WGS) entry which is preliminary data.</text>
</comment>
<dbReference type="RefSeq" id="WP_023393198.1">
    <property type="nucleotide sequence ID" value="NZ_ASGZ01000007.1"/>
</dbReference>
<feature type="transmembrane region" description="Helical" evidence="1">
    <location>
        <begin position="127"/>
        <end position="147"/>
    </location>
</feature>
<sequence>MGRLPSLGPTARRRLSRLLQAALAVMFVVGVATAYVALAVNAVLALAVTFVPNLLRRDVNVALGPGVTLAVAVAAFLHVVGMAGPYEHVWWWDHMTHALSATMVAAAAWVAVHALNEFSEEVYIPEPFLSVWVLLFTLAAGVGWELAEFAARALSGWAGVEPILVQYSVDDTLFDLVFDAVGAVVVSVAGGRRLRPLVDRVVETLTRRRDRL</sequence>
<evidence type="ECO:0000256" key="1">
    <source>
        <dbReference type="SAM" id="Phobius"/>
    </source>
</evidence>
<organism evidence="2 3">
    <name type="scientific">Candidatus Halobonum tyrrellensis G22</name>
    <dbReference type="NCBI Taxonomy" id="1324957"/>
    <lineage>
        <taxon>Archaea</taxon>
        <taxon>Methanobacteriati</taxon>
        <taxon>Methanobacteriota</taxon>
        <taxon>Stenosarchaea group</taxon>
        <taxon>Halobacteria</taxon>
        <taxon>Halobacteriales</taxon>
        <taxon>Haloferacaceae</taxon>
        <taxon>Candidatus Halobonum</taxon>
    </lineage>
</organism>
<reference evidence="2 3" key="1">
    <citation type="journal article" date="2013" name="Genome Announc.">
        <title>Draft Genome Sequence of 'Candidatus Halobonum tyrrellensis' Strain G22, Isolated from the Hypersaline Waters of Lake Tyrrell, Australia.</title>
        <authorList>
            <person name="Ugalde J.A."/>
            <person name="Narasingarao P."/>
            <person name="Kuo S."/>
            <person name="Podell S."/>
            <person name="Allen E.E."/>
        </authorList>
    </citation>
    <scope>NUCLEOTIDE SEQUENCE [LARGE SCALE GENOMIC DNA]</scope>
    <source>
        <strain evidence="2 3">G22</strain>
    </source>
</reference>
<dbReference type="STRING" id="1324957.K933_03031"/>
<evidence type="ECO:0008006" key="4">
    <source>
        <dbReference type="Google" id="ProtNLM"/>
    </source>
</evidence>
<keyword evidence="3" id="KW-1185">Reference proteome</keyword>
<dbReference type="EMBL" id="ASGZ01000007">
    <property type="protein sequence ID" value="ESP89657.1"/>
    <property type="molecule type" value="Genomic_DNA"/>
</dbReference>
<gene>
    <name evidence="2" type="ORF">K933_03031</name>
</gene>
<evidence type="ECO:0000313" key="3">
    <source>
        <dbReference type="Proteomes" id="UP000017840"/>
    </source>
</evidence>
<name>V4J2M7_9EURY</name>
<protein>
    <recommendedName>
        <fullName evidence="4">Membrane-spanning protein</fullName>
    </recommendedName>
</protein>
<feature type="transmembrane region" description="Helical" evidence="1">
    <location>
        <begin position="95"/>
        <end position="115"/>
    </location>
</feature>
<keyword evidence="1" id="KW-0812">Transmembrane</keyword>
<evidence type="ECO:0000313" key="2">
    <source>
        <dbReference type="EMBL" id="ESP89657.1"/>
    </source>
</evidence>
<keyword evidence="1" id="KW-0472">Membrane</keyword>
<dbReference type="Proteomes" id="UP000017840">
    <property type="component" value="Unassembled WGS sequence"/>
</dbReference>
<feature type="transmembrane region" description="Helical" evidence="1">
    <location>
        <begin position="21"/>
        <end position="50"/>
    </location>
</feature>
<accession>V4J2M7</accession>
<feature type="transmembrane region" description="Helical" evidence="1">
    <location>
        <begin position="62"/>
        <end position="83"/>
    </location>
</feature>
<dbReference type="AlphaFoldDB" id="V4J2M7"/>
<keyword evidence="1" id="KW-1133">Transmembrane helix</keyword>
<dbReference type="Pfam" id="PF09997">
    <property type="entry name" value="DUF2238"/>
    <property type="match status" value="1"/>
</dbReference>
<dbReference type="OrthoDB" id="313603at2157"/>